<feature type="transmembrane region" description="Helical" evidence="5">
    <location>
        <begin position="198"/>
        <end position="224"/>
    </location>
</feature>
<dbReference type="InterPro" id="IPR035952">
    <property type="entry name" value="Rhomboid-like_sf"/>
</dbReference>
<feature type="transmembrane region" description="Helical" evidence="5">
    <location>
        <begin position="58"/>
        <end position="78"/>
    </location>
</feature>
<evidence type="ECO:0000256" key="4">
    <source>
        <dbReference type="ARBA" id="ARBA00023136"/>
    </source>
</evidence>
<dbReference type="SUPFAM" id="SSF144091">
    <property type="entry name" value="Rhomboid-like"/>
    <property type="match status" value="1"/>
</dbReference>
<evidence type="ECO:0000256" key="2">
    <source>
        <dbReference type="ARBA" id="ARBA00022692"/>
    </source>
</evidence>
<sequence>MSLEAPVGLNDYPITRFCMITTVVVPVIAAVTDIKYIFLLYFNPFISEYHQYYRYLTFQLSCVNESDVILLVLIWYNFRHLERLFGSYKYLNLLSLLWCHTTVIILLLNMMTNIFIPNLFGVKLWNRLPSGPLPLMLGLYHFYKQYTPKIYYFQILLFAPPINIWGKGTSMGTSNSESSERDVIPNRKKILLTLSDQFIIDVLIILFVLNNGVIGLFVGFISWITGVLIDKKIFLGLDHWRIPFMGHVLENKSRINQNIRTQNSNETVLAQEQNLISEEEYGNNFEDSLMNINNSASTTSFPKNDDQVGDEPVRPLRQQFLDVFRSAPELL</sequence>
<evidence type="ECO:0000313" key="7">
    <source>
        <dbReference type="Proteomes" id="UP001306508"/>
    </source>
</evidence>
<evidence type="ECO:0000256" key="5">
    <source>
        <dbReference type="SAM" id="Phobius"/>
    </source>
</evidence>
<evidence type="ECO:0000256" key="3">
    <source>
        <dbReference type="ARBA" id="ARBA00022989"/>
    </source>
</evidence>
<protein>
    <submittedName>
        <fullName evidence="6">Uncharacterized protein</fullName>
    </submittedName>
</protein>
<keyword evidence="4 5" id="KW-0472">Membrane</keyword>
<accession>A0AAN7ZSA3</accession>
<name>A0AAN7ZSA3_9SACH</name>
<proteinExistence type="predicted"/>
<dbReference type="EMBL" id="JAWIZZ010000047">
    <property type="protein sequence ID" value="KAK5779399.1"/>
    <property type="molecule type" value="Genomic_DNA"/>
</dbReference>
<keyword evidence="3 5" id="KW-1133">Transmembrane helix</keyword>
<feature type="transmembrane region" description="Helical" evidence="5">
    <location>
        <begin position="17"/>
        <end position="38"/>
    </location>
</feature>
<comment type="subcellular location">
    <subcellularLocation>
        <location evidence="1">Membrane</location>
        <topology evidence="1">Multi-pass membrane protein</topology>
    </subcellularLocation>
</comment>
<organism evidence="6 7">
    <name type="scientific">Arxiozyma heterogenica</name>
    <dbReference type="NCBI Taxonomy" id="278026"/>
    <lineage>
        <taxon>Eukaryota</taxon>
        <taxon>Fungi</taxon>
        <taxon>Dikarya</taxon>
        <taxon>Ascomycota</taxon>
        <taxon>Saccharomycotina</taxon>
        <taxon>Saccharomycetes</taxon>
        <taxon>Saccharomycetales</taxon>
        <taxon>Saccharomycetaceae</taxon>
        <taxon>Arxiozyma</taxon>
    </lineage>
</organism>
<dbReference type="Proteomes" id="UP001306508">
    <property type="component" value="Unassembled WGS sequence"/>
</dbReference>
<dbReference type="AlphaFoldDB" id="A0AAN7ZSA3"/>
<feature type="transmembrane region" description="Helical" evidence="5">
    <location>
        <begin position="90"/>
        <end position="112"/>
    </location>
</feature>
<evidence type="ECO:0000313" key="6">
    <source>
        <dbReference type="EMBL" id="KAK5779399.1"/>
    </source>
</evidence>
<evidence type="ECO:0000256" key="1">
    <source>
        <dbReference type="ARBA" id="ARBA00004141"/>
    </source>
</evidence>
<keyword evidence="2 5" id="KW-0812">Transmembrane</keyword>
<dbReference type="GO" id="GO:0016020">
    <property type="term" value="C:membrane"/>
    <property type="evidence" value="ECO:0007669"/>
    <property type="project" value="UniProtKB-SubCell"/>
</dbReference>
<gene>
    <name evidence="6" type="ORF">RI543_003290</name>
</gene>
<keyword evidence="7" id="KW-1185">Reference proteome</keyword>
<comment type="caution">
    <text evidence="6">The sequence shown here is derived from an EMBL/GenBank/DDBJ whole genome shotgun (WGS) entry which is preliminary data.</text>
</comment>
<reference evidence="7" key="1">
    <citation type="submission" date="2023-07" db="EMBL/GenBank/DDBJ databases">
        <title>A draft genome of Kazachstania heterogenica Y-27499.</title>
        <authorList>
            <person name="Donic C."/>
            <person name="Kralova J.S."/>
            <person name="Fidel L."/>
            <person name="Ben-Dor S."/>
            <person name="Jung S."/>
        </authorList>
    </citation>
    <scope>NUCLEOTIDE SEQUENCE [LARGE SCALE GENOMIC DNA]</scope>
    <source>
        <strain evidence="7">Y27499</strain>
    </source>
</reference>